<dbReference type="Proteomes" id="UP000429552">
    <property type="component" value="Unassembled WGS sequence"/>
</dbReference>
<evidence type="ECO:0000313" key="7">
    <source>
        <dbReference type="EMBL" id="GFE27436.1"/>
    </source>
</evidence>
<protein>
    <submittedName>
        <fullName evidence="7">Pyridine nucleotide-disulfide oxidoreductase</fullName>
    </submittedName>
</protein>
<dbReference type="Pfam" id="PF14759">
    <property type="entry name" value="Reductase_C"/>
    <property type="match status" value="1"/>
</dbReference>
<dbReference type="PANTHER" id="PTHR43557:SF2">
    <property type="entry name" value="RIESKE DOMAIN-CONTAINING PROTEIN-RELATED"/>
    <property type="match status" value="1"/>
</dbReference>
<evidence type="ECO:0000256" key="2">
    <source>
        <dbReference type="ARBA" id="ARBA00022630"/>
    </source>
</evidence>
<name>A0A640TZS8_STRNI</name>
<dbReference type="InterPro" id="IPR016156">
    <property type="entry name" value="FAD/NAD-linked_Rdtase_dimer_sf"/>
</dbReference>
<dbReference type="Gene3D" id="3.30.390.30">
    <property type="match status" value="1"/>
</dbReference>
<keyword evidence="2" id="KW-0285">Flavoprotein</keyword>
<dbReference type="PRINTS" id="PR00411">
    <property type="entry name" value="PNDRDTASEI"/>
</dbReference>
<comment type="caution">
    <text evidence="7">The sequence shown here is derived from an EMBL/GenBank/DDBJ whole genome shotgun (WGS) entry which is preliminary data.</text>
</comment>
<feature type="domain" description="Reductase C-terminal" evidence="6">
    <location>
        <begin position="322"/>
        <end position="383"/>
    </location>
</feature>
<dbReference type="PRINTS" id="PR00368">
    <property type="entry name" value="FADPNR"/>
</dbReference>
<evidence type="ECO:0000256" key="3">
    <source>
        <dbReference type="ARBA" id="ARBA00022827"/>
    </source>
</evidence>
<dbReference type="AlphaFoldDB" id="A0A640TZS8"/>
<dbReference type="InterPro" id="IPR023753">
    <property type="entry name" value="FAD/NAD-binding_dom"/>
</dbReference>
<gene>
    <name evidence="7" type="primary">hcaD_5</name>
    <name evidence="7" type="ORF">Sliba_78890</name>
</gene>
<comment type="cofactor">
    <cofactor evidence="1">
        <name>FAD</name>
        <dbReference type="ChEBI" id="CHEBI:57692"/>
    </cofactor>
</comment>
<feature type="domain" description="FAD/NAD(P)-binding" evidence="5">
    <location>
        <begin position="7"/>
        <end position="303"/>
    </location>
</feature>
<dbReference type="InterPro" id="IPR036188">
    <property type="entry name" value="FAD/NAD-bd_sf"/>
</dbReference>
<dbReference type="GO" id="GO:0016651">
    <property type="term" value="F:oxidoreductase activity, acting on NAD(P)H"/>
    <property type="evidence" value="ECO:0007669"/>
    <property type="project" value="TreeGrafter"/>
</dbReference>
<dbReference type="PANTHER" id="PTHR43557">
    <property type="entry name" value="APOPTOSIS-INDUCING FACTOR 1"/>
    <property type="match status" value="1"/>
</dbReference>
<evidence type="ECO:0000259" key="5">
    <source>
        <dbReference type="Pfam" id="PF07992"/>
    </source>
</evidence>
<dbReference type="Pfam" id="PF07992">
    <property type="entry name" value="Pyr_redox_2"/>
    <property type="match status" value="1"/>
</dbReference>
<keyword evidence="3" id="KW-0274">FAD</keyword>
<proteinExistence type="predicted"/>
<organism evidence="7 8">
    <name type="scientific">Streptomyces nigrescens</name>
    <dbReference type="NCBI Taxonomy" id="1920"/>
    <lineage>
        <taxon>Bacteria</taxon>
        <taxon>Bacillati</taxon>
        <taxon>Actinomycetota</taxon>
        <taxon>Actinomycetes</taxon>
        <taxon>Kitasatosporales</taxon>
        <taxon>Streptomycetaceae</taxon>
        <taxon>Streptomyces</taxon>
    </lineage>
</organism>
<evidence type="ECO:0000313" key="8">
    <source>
        <dbReference type="Proteomes" id="UP000429552"/>
    </source>
</evidence>
<reference evidence="7 8" key="1">
    <citation type="submission" date="2019-12" db="EMBL/GenBank/DDBJ databases">
        <title>Whole genome shotgun sequence of Streptomyces libani subsp. libani NBRC 13452.</title>
        <authorList>
            <person name="Ichikawa N."/>
            <person name="Kimura A."/>
            <person name="Kitahashi Y."/>
            <person name="Komaki H."/>
            <person name="Tamura T."/>
        </authorList>
    </citation>
    <scope>NUCLEOTIDE SEQUENCE [LARGE SCALE GENOMIC DNA]</scope>
    <source>
        <strain evidence="7 8">NBRC 13452</strain>
    </source>
</reference>
<accession>A0A640TZS8</accession>
<evidence type="ECO:0000259" key="6">
    <source>
        <dbReference type="Pfam" id="PF14759"/>
    </source>
</evidence>
<dbReference type="GO" id="GO:0005737">
    <property type="term" value="C:cytoplasm"/>
    <property type="evidence" value="ECO:0007669"/>
    <property type="project" value="TreeGrafter"/>
</dbReference>
<keyword evidence="4" id="KW-0560">Oxidoreductase</keyword>
<dbReference type="Gene3D" id="3.50.50.60">
    <property type="entry name" value="FAD/NAD(P)-binding domain"/>
    <property type="match status" value="2"/>
</dbReference>
<dbReference type="InterPro" id="IPR050446">
    <property type="entry name" value="FAD-oxidoreductase/Apoptosis"/>
</dbReference>
<sequence>MVTRPGKVVIVGGSSAGLATAEALRRQGYEGQLTLLDSERHLPYDRPPLSKQVLTGAWEPSRTQLRSQEHLASLEAEFIRAEPTVMCDAVERAVTTATGRVVRGDALVIATGLRPRILPDQEELAGVHVMRTLDDALALRCDLAAGRRLVVVGEGVLGAEIAASARAMGVEVTLAGFGAVLLGSQVGGRVGGFLSRLHTERGVDLRLGVAVEALAGSGGRVCGVRLASGEVLRADTVVVAIGARPATEWLEGSGLALGDGVECDAYCRAAPGVYAVGDAASWHHEGLDRRLRLENRTNATEQAQAVAANLLGAERPYTPTPYFWTDQYDAKLQVHGLPTPAAETHIAEGDPAQGRFVAVYRENGEVTGVLGWNMPKQARLLRQKHLVAPRNGDLATTVRSAP</sequence>
<evidence type="ECO:0000256" key="4">
    <source>
        <dbReference type="ARBA" id="ARBA00023002"/>
    </source>
</evidence>
<dbReference type="EMBL" id="BLIP01000003">
    <property type="protein sequence ID" value="GFE27436.1"/>
    <property type="molecule type" value="Genomic_DNA"/>
</dbReference>
<dbReference type="InterPro" id="IPR028202">
    <property type="entry name" value="Reductase_C"/>
</dbReference>
<evidence type="ECO:0000256" key="1">
    <source>
        <dbReference type="ARBA" id="ARBA00001974"/>
    </source>
</evidence>
<dbReference type="SUPFAM" id="SSF55424">
    <property type="entry name" value="FAD/NAD-linked reductases, dimerisation (C-terminal) domain"/>
    <property type="match status" value="1"/>
</dbReference>
<dbReference type="SUPFAM" id="SSF51905">
    <property type="entry name" value="FAD/NAD(P)-binding domain"/>
    <property type="match status" value="1"/>
</dbReference>